<dbReference type="InterPro" id="IPR043128">
    <property type="entry name" value="Rev_trsase/Diguanyl_cyclase"/>
</dbReference>
<dbReference type="FunFam" id="3.30.70.270:FF:000020">
    <property type="entry name" value="Transposon Tf2-6 polyprotein-like Protein"/>
    <property type="match status" value="1"/>
</dbReference>
<name>A0A814CUF0_9BILA</name>
<evidence type="ECO:0000313" key="4">
    <source>
        <dbReference type="EMBL" id="CAF0944569.1"/>
    </source>
</evidence>
<dbReference type="SUPFAM" id="SSF56672">
    <property type="entry name" value="DNA/RNA polymerases"/>
    <property type="match status" value="1"/>
</dbReference>
<dbReference type="InterPro" id="IPR050951">
    <property type="entry name" value="Retrovirus_Pol_polyprotein"/>
</dbReference>
<dbReference type="OrthoDB" id="9950135at2759"/>
<evidence type="ECO:0000259" key="2">
    <source>
        <dbReference type="Pfam" id="PF17919"/>
    </source>
</evidence>
<gene>
    <name evidence="4" type="ORF">OXX778_LOCUS13613</name>
</gene>
<dbReference type="Proteomes" id="UP000663879">
    <property type="component" value="Unassembled WGS sequence"/>
</dbReference>
<dbReference type="Pfam" id="PF17921">
    <property type="entry name" value="Integrase_H2C2"/>
    <property type="match status" value="1"/>
</dbReference>
<comment type="caution">
    <text evidence="4">The sequence shown here is derived from an EMBL/GenBank/DDBJ whole genome shotgun (WGS) entry which is preliminary data.</text>
</comment>
<dbReference type="InterPro" id="IPR043502">
    <property type="entry name" value="DNA/RNA_pol_sf"/>
</dbReference>
<feature type="domain" description="Reverse transcriptase/retrotransposon-derived protein RNase H-like" evidence="2">
    <location>
        <begin position="46"/>
        <end position="97"/>
    </location>
</feature>
<protein>
    <submittedName>
        <fullName evidence="4">Uncharacterized protein</fullName>
    </submittedName>
</protein>
<dbReference type="FunFam" id="1.10.340.70:FF:000001">
    <property type="entry name" value="Retrovirus-related Pol polyprotein from transposon gypsy-like Protein"/>
    <property type="match status" value="1"/>
</dbReference>
<reference evidence="4" key="1">
    <citation type="submission" date="2021-02" db="EMBL/GenBank/DDBJ databases">
        <authorList>
            <person name="Nowell W R."/>
        </authorList>
    </citation>
    <scope>NUCLEOTIDE SEQUENCE</scope>
    <source>
        <strain evidence="4">Ploen Becks lab</strain>
    </source>
</reference>
<dbReference type="EMBL" id="CAJNOC010002645">
    <property type="protein sequence ID" value="CAF0944569.1"/>
    <property type="molecule type" value="Genomic_DNA"/>
</dbReference>
<evidence type="ECO:0000256" key="1">
    <source>
        <dbReference type="ARBA" id="ARBA00023268"/>
    </source>
</evidence>
<dbReference type="GO" id="GO:0003824">
    <property type="term" value="F:catalytic activity"/>
    <property type="evidence" value="ECO:0007669"/>
    <property type="project" value="UniProtKB-KW"/>
</dbReference>
<organism evidence="4 5">
    <name type="scientific">Brachionus calyciflorus</name>
    <dbReference type="NCBI Taxonomy" id="104777"/>
    <lineage>
        <taxon>Eukaryota</taxon>
        <taxon>Metazoa</taxon>
        <taxon>Spiralia</taxon>
        <taxon>Gnathifera</taxon>
        <taxon>Rotifera</taxon>
        <taxon>Eurotatoria</taxon>
        <taxon>Monogononta</taxon>
        <taxon>Pseudotrocha</taxon>
        <taxon>Ploima</taxon>
        <taxon>Brachionidae</taxon>
        <taxon>Brachionus</taxon>
    </lineage>
</organism>
<dbReference type="PANTHER" id="PTHR37984">
    <property type="entry name" value="PROTEIN CBG26694"/>
    <property type="match status" value="1"/>
</dbReference>
<sequence>MLPPTTKDEVKRFLGMMGFYRRFIPRFSEVASCLYTLTKPKCTFMWSDKCQNAFTELNQKLIHSPILIYPDFESEFEIYTDASDNAIGAVLMQRLEELNYKIENYPGALNNLADQFSRPAQSQSEVSVNKLELGLDICWETEQEKDKEVAVVKQAVKNGDTKELVELENAAFWNSNKEYLFVQDNVLMLKNYQGENSIVVPKQLRNTICNLYHDEITAGHLSYEKTYRAIALRYYWPHMRTEIYDFCQSCDTCQRMKPMIQLDKRPLKLTKNGNTHFYLAIDYISKYCITGAKPRTTAEETIRMVRNRVNSEALIPVTFAYNNAVHVSMGFSPNQVIFCKVLSTPSDRKLQIEPNPEPKDREEIEEQVRDKIGKAQMKQKKQYDKNVRDKNSFNPGDLVMLINSRQKVGQVRSFTPKFIGPYEVIKSIGEVIHEFKQW</sequence>
<accession>A0A814CUF0</accession>
<evidence type="ECO:0000259" key="3">
    <source>
        <dbReference type="Pfam" id="PF17921"/>
    </source>
</evidence>
<feature type="domain" description="Integrase zinc-binding" evidence="3">
    <location>
        <begin position="200"/>
        <end position="258"/>
    </location>
</feature>
<keyword evidence="5" id="KW-1185">Reference proteome</keyword>
<proteinExistence type="predicted"/>
<dbReference type="AlphaFoldDB" id="A0A814CUF0"/>
<dbReference type="InterPro" id="IPR041588">
    <property type="entry name" value="Integrase_H2C2"/>
</dbReference>
<dbReference type="InterPro" id="IPR041577">
    <property type="entry name" value="RT_RNaseH_2"/>
</dbReference>
<dbReference type="Gene3D" id="3.30.70.270">
    <property type="match status" value="1"/>
</dbReference>
<dbReference type="PANTHER" id="PTHR37984:SF5">
    <property type="entry name" value="PROTEIN NYNRIN-LIKE"/>
    <property type="match status" value="1"/>
</dbReference>
<dbReference type="Pfam" id="PF17919">
    <property type="entry name" value="RT_RNaseH_2"/>
    <property type="match status" value="1"/>
</dbReference>
<keyword evidence="1" id="KW-0511">Multifunctional enzyme</keyword>
<dbReference type="Gene3D" id="1.10.340.70">
    <property type="match status" value="1"/>
</dbReference>
<evidence type="ECO:0000313" key="5">
    <source>
        <dbReference type="Proteomes" id="UP000663879"/>
    </source>
</evidence>